<feature type="domain" description="CCHC-type" evidence="3">
    <location>
        <begin position="8"/>
        <end position="22"/>
    </location>
</feature>
<dbReference type="SMART" id="SM00343">
    <property type="entry name" value="ZnF_C2HC"/>
    <property type="match status" value="3"/>
</dbReference>
<accession>A0A8C3PDK7</accession>
<dbReference type="GO" id="GO:0003676">
    <property type="term" value="F:nucleic acid binding"/>
    <property type="evidence" value="ECO:0007669"/>
    <property type="project" value="InterPro"/>
</dbReference>
<dbReference type="Proteomes" id="UP000694380">
    <property type="component" value="Unplaced"/>
</dbReference>
<dbReference type="InterPro" id="IPR001878">
    <property type="entry name" value="Znf_CCHC"/>
</dbReference>
<dbReference type="SUPFAM" id="SSF57756">
    <property type="entry name" value="Retrovirus zinc finger-like domains"/>
    <property type="match status" value="2"/>
</dbReference>
<dbReference type="Gene3D" id="4.10.60.10">
    <property type="entry name" value="Zinc finger, CCHC-type"/>
    <property type="match status" value="3"/>
</dbReference>
<evidence type="ECO:0000313" key="4">
    <source>
        <dbReference type="Ensembl" id="ENSCPBP00000034825.1"/>
    </source>
</evidence>
<feature type="region of interest" description="Disordered" evidence="2">
    <location>
        <begin position="61"/>
        <end position="84"/>
    </location>
</feature>
<dbReference type="Ensembl" id="ENSCPBT00000040876.1">
    <property type="protein sequence ID" value="ENSCPBP00000034825.1"/>
    <property type="gene ID" value="ENSCPBG00000024295.1"/>
</dbReference>
<keyword evidence="1" id="KW-0479">Metal-binding</keyword>
<dbReference type="AlphaFoldDB" id="A0A8C3PDK7"/>
<dbReference type="Pfam" id="PF00098">
    <property type="entry name" value="zf-CCHC"/>
    <property type="match status" value="2"/>
</dbReference>
<dbReference type="GeneTree" id="ENSGT00960000189117"/>
<dbReference type="InterPro" id="IPR036875">
    <property type="entry name" value="Znf_CCHC_sf"/>
</dbReference>
<organism evidence="4 5">
    <name type="scientific">Chrysemys picta bellii</name>
    <name type="common">Western painted turtle</name>
    <name type="synonym">Emys bellii</name>
    <dbReference type="NCBI Taxonomy" id="8478"/>
    <lineage>
        <taxon>Eukaryota</taxon>
        <taxon>Metazoa</taxon>
        <taxon>Chordata</taxon>
        <taxon>Craniata</taxon>
        <taxon>Vertebrata</taxon>
        <taxon>Euteleostomi</taxon>
        <taxon>Archelosauria</taxon>
        <taxon>Testudinata</taxon>
        <taxon>Testudines</taxon>
        <taxon>Cryptodira</taxon>
        <taxon>Durocryptodira</taxon>
        <taxon>Testudinoidea</taxon>
        <taxon>Emydidae</taxon>
        <taxon>Chrysemys</taxon>
    </lineage>
</organism>
<keyword evidence="1" id="KW-0863">Zinc-finger</keyword>
<dbReference type="PANTHER" id="PTHR46565">
    <property type="entry name" value="COLD SHOCK DOMAIN PROTEIN 2"/>
    <property type="match status" value="1"/>
</dbReference>
<dbReference type="GO" id="GO:0008270">
    <property type="term" value="F:zinc ion binding"/>
    <property type="evidence" value="ECO:0007669"/>
    <property type="project" value="UniProtKB-KW"/>
</dbReference>
<feature type="domain" description="CCHC-type" evidence="3">
    <location>
        <begin position="93"/>
        <end position="107"/>
    </location>
</feature>
<proteinExistence type="predicted"/>
<feature type="domain" description="CCHC-type" evidence="3">
    <location>
        <begin position="47"/>
        <end position="61"/>
    </location>
</feature>
<evidence type="ECO:0000256" key="1">
    <source>
        <dbReference type="PROSITE-ProRule" id="PRU00047"/>
    </source>
</evidence>
<reference evidence="4" key="2">
    <citation type="submission" date="2025-09" db="UniProtKB">
        <authorList>
            <consortium name="Ensembl"/>
        </authorList>
    </citation>
    <scope>IDENTIFICATION</scope>
</reference>
<sequence>KSPGFRNCYACGRKGHFRRECPYWERAEKPHPDKAPPVRVTGGPPACWVCGEQGHLKRECPYKAPKARASPEGGARAQTSRTKAVAGGRHQGCFHCHTKGHIKRHCPLRQKGGVPEKEAQSRASQQGVVVQAEAPKEKGAGVESSILEEAT</sequence>
<protein>
    <recommendedName>
        <fullName evidence="3">CCHC-type domain-containing protein</fullName>
    </recommendedName>
</protein>
<keyword evidence="1" id="KW-0862">Zinc</keyword>
<dbReference type="PROSITE" id="PS50158">
    <property type="entry name" value="ZF_CCHC"/>
    <property type="match status" value="3"/>
</dbReference>
<feature type="region of interest" description="Disordered" evidence="2">
    <location>
        <begin position="107"/>
        <end position="151"/>
    </location>
</feature>
<evidence type="ECO:0000259" key="3">
    <source>
        <dbReference type="PROSITE" id="PS50158"/>
    </source>
</evidence>
<dbReference type="PANTHER" id="PTHR46565:SF20">
    <property type="entry name" value="COLD SHOCK DOMAIN-CONTAINING PROTEIN 4"/>
    <property type="match status" value="1"/>
</dbReference>
<keyword evidence="5" id="KW-1185">Reference proteome</keyword>
<reference evidence="4" key="1">
    <citation type="submission" date="2025-08" db="UniProtKB">
        <authorList>
            <consortium name="Ensembl"/>
        </authorList>
    </citation>
    <scope>IDENTIFICATION</scope>
</reference>
<name>A0A8C3PDK7_CHRPI</name>
<evidence type="ECO:0000313" key="5">
    <source>
        <dbReference type="Proteomes" id="UP000694380"/>
    </source>
</evidence>
<evidence type="ECO:0000256" key="2">
    <source>
        <dbReference type="SAM" id="MobiDB-lite"/>
    </source>
</evidence>